<name>A0ABX7YRK1_9GAMM</name>
<dbReference type="RefSeq" id="WP_212593859.1">
    <property type="nucleotide sequence ID" value="NZ_CP073587.1"/>
</dbReference>
<sequence>MNTRTAIIPLLLTALLAFSGKATPTEAPESVVTVANDVWPPFVENEGKSGLALDIVSAAMLTQGIRIEVTIKPWARAMKDVNDGKNDLLLATWSSPERQKSLLFSEPYLKNRLRFIKRAGDPFEYTGLNSLQGKRIGIVNDYSYTDEFARSDKFIREPHQDLLANLRMLAVKRLDLTVEDEIVASYRFYQLHLVDSYQFTGPPLTVKDLCVSSGRNNPKSQALIKAFNQGLKVIMDNGVYEQLLTHYGAMLHSKEMPEIIRPLNPAANYPAAPVSPMYASTVLPASRLNTR</sequence>
<evidence type="ECO:0000313" key="5">
    <source>
        <dbReference type="EMBL" id="QUN04806.1"/>
    </source>
</evidence>
<dbReference type="Gene3D" id="3.40.190.10">
    <property type="entry name" value="Periplasmic binding protein-like II"/>
    <property type="match status" value="2"/>
</dbReference>
<evidence type="ECO:0000259" key="4">
    <source>
        <dbReference type="SMART" id="SM00062"/>
    </source>
</evidence>
<organism evidence="5 6">
    <name type="scientific">Shewanella yunxiaonensis</name>
    <dbReference type="NCBI Taxonomy" id="2829809"/>
    <lineage>
        <taxon>Bacteria</taxon>
        <taxon>Pseudomonadati</taxon>
        <taxon>Pseudomonadota</taxon>
        <taxon>Gammaproteobacteria</taxon>
        <taxon>Alteromonadales</taxon>
        <taxon>Shewanellaceae</taxon>
        <taxon>Shewanella</taxon>
    </lineage>
</organism>
<keyword evidence="6" id="KW-1185">Reference proteome</keyword>
<comment type="similarity">
    <text evidence="1">Belongs to the bacterial solute-binding protein 3 family.</text>
</comment>
<feature type="signal peptide" evidence="3">
    <location>
        <begin position="1"/>
        <end position="22"/>
    </location>
</feature>
<dbReference type="SMART" id="SM00062">
    <property type="entry name" value="PBPb"/>
    <property type="match status" value="1"/>
</dbReference>
<dbReference type="Proteomes" id="UP000679575">
    <property type="component" value="Chromosome"/>
</dbReference>
<proteinExistence type="inferred from homology"/>
<dbReference type="InterPro" id="IPR001638">
    <property type="entry name" value="Solute-binding_3/MltF_N"/>
</dbReference>
<dbReference type="SUPFAM" id="SSF53850">
    <property type="entry name" value="Periplasmic binding protein-like II"/>
    <property type="match status" value="1"/>
</dbReference>
<keyword evidence="2 3" id="KW-0732">Signal</keyword>
<evidence type="ECO:0000256" key="1">
    <source>
        <dbReference type="ARBA" id="ARBA00010333"/>
    </source>
</evidence>
<dbReference type="PANTHER" id="PTHR35936">
    <property type="entry name" value="MEMBRANE-BOUND LYTIC MUREIN TRANSGLYCOSYLASE F"/>
    <property type="match status" value="1"/>
</dbReference>
<dbReference type="Pfam" id="PF00497">
    <property type="entry name" value="SBP_bac_3"/>
    <property type="match status" value="1"/>
</dbReference>
<protein>
    <submittedName>
        <fullName evidence="5">Transporter substrate-binding domain-containing protein</fullName>
    </submittedName>
</protein>
<feature type="chain" id="PRO_5045973351" evidence="3">
    <location>
        <begin position="23"/>
        <end position="291"/>
    </location>
</feature>
<dbReference type="EMBL" id="CP073587">
    <property type="protein sequence ID" value="QUN04806.1"/>
    <property type="molecule type" value="Genomic_DNA"/>
</dbReference>
<dbReference type="PANTHER" id="PTHR35936:SF25">
    <property type="entry name" value="ABC TRANSPORTER SUBSTRATE-BINDING PROTEIN"/>
    <property type="match status" value="1"/>
</dbReference>
<gene>
    <name evidence="5" type="ORF">KDN34_11160</name>
</gene>
<accession>A0ABX7YRK1</accession>
<evidence type="ECO:0000313" key="6">
    <source>
        <dbReference type="Proteomes" id="UP000679575"/>
    </source>
</evidence>
<feature type="domain" description="Solute-binding protein family 3/N-terminal" evidence="4">
    <location>
        <begin position="31"/>
        <end position="251"/>
    </location>
</feature>
<evidence type="ECO:0000256" key="3">
    <source>
        <dbReference type="SAM" id="SignalP"/>
    </source>
</evidence>
<reference evidence="5 6" key="1">
    <citation type="submission" date="2021-04" db="EMBL/GenBank/DDBJ databases">
        <title>Novel species identification of genus Shewanella.</title>
        <authorList>
            <person name="Liu G."/>
        </authorList>
    </citation>
    <scope>NUCLEOTIDE SEQUENCE [LARGE SCALE GENOMIC DNA]</scope>
    <source>
        <strain evidence="5 6">FJAT-54481</strain>
    </source>
</reference>
<evidence type="ECO:0000256" key="2">
    <source>
        <dbReference type="ARBA" id="ARBA00022729"/>
    </source>
</evidence>